<keyword evidence="3" id="KW-0614">Plasmid</keyword>
<feature type="transmembrane region" description="Helical" evidence="2">
    <location>
        <begin position="20"/>
        <end position="43"/>
    </location>
</feature>
<name>E3HY90_ACHXA</name>
<evidence type="ECO:0000256" key="2">
    <source>
        <dbReference type="SAM" id="Phobius"/>
    </source>
</evidence>
<accession>E3HY90</accession>
<dbReference type="OrthoDB" id="9157670at2"/>
<evidence type="ECO:0000256" key="1">
    <source>
        <dbReference type="SAM" id="MobiDB-lite"/>
    </source>
</evidence>
<keyword evidence="2" id="KW-0812">Transmembrane</keyword>
<evidence type="ECO:0000313" key="4">
    <source>
        <dbReference type="Proteomes" id="UP000006876"/>
    </source>
</evidence>
<protein>
    <submittedName>
        <fullName evidence="3">Uncharacterized protein</fullName>
    </submittedName>
</protein>
<feature type="region of interest" description="Disordered" evidence="1">
    <location>
        <begin position="58"/>
        <end position="78"/>
    </location>
</feature>
<geneLocation type="plasmid" evidence="3 4">
    <name>pA82</name>
</geneLocation>
<keyword evidence="2" id="KW-0472">Membrane</keyword>
<dbReference type="eggNOG" id="ENOG5033ITN">
    <property type="taxonomic scope" value="Bacteria"/>
</dbReference>
<dbReference type="HOGENOM" id="CLU_1182940_0_0_4"/>
<keyword evidence="2" id="KW-1133">Transmembrane helix</keyword>
<dbReference type="RefSeq" id="WP_013397232.1">
    <property type="nucleotide sequence ID" value="NC_014642.1"/>
</dbReference>
<reference evidence="4" key="1">
    <citation type="journal article" date="2011" name="J. Bacteriol.">
        <title>Complete genome sequence of the haloaromatic acid-degrading bacterium Achromobacter xylosoxidans A8.</title>
        <authorList>
            <person name="Strnad H."/>
            <person name="Ridl J."/>
            <person name="Paces J."/>
            <person name="Kolar M."/>
            <person name="Vlcek C."/>
            <person name="Paces V."/>
        </authorList>
    </citation>
    <scope>NUCLEOTIDE SEQUENCE [LARGE SCALE GENOMIC DNA]</scope>
    <source>
        <strain evidence="4">A8</strain>
        <plasmid evidence="4">pA82</plasmid>
    </source>
</reference>
<organism evidence="3 4">
    <name type="scientific">Achromobacter xylosoxidans (strain A8)</name>
    <dbReference type="NCBI Taxonomy" id="762376"/>
    <lineage>
        <taxon>Bacteria</taxon>
        <taxon>Pseudomonadati</taxon>
        <taxon>Pseudomonadota</taxon>
        <taxon>Betaproteobacteria</taxon>
        <taxon>Burkholderiales</taxon>
        <taxon>Alcaligenaceae</taxon>
        <taxon>Achromobacter</taxon>
    </lineage>
</organism>
<sequence>MCQCYCRCNCDNDREKAKRYAIVAGIYVLVFALSGAAMFSSLVENGYAEWASNPLRAQASPVHPPEATGAPSSDRRSEELTAAVAAGDVAALNELKGLLPGGDRIVIRLFSDEQLKRLVAKALTMPGTANNAELLNLAGQVVIAGEAVPYANQDAVQLLSKAWTGGKADAARDLTLHLKMKGDPASAYLWALRCVRPCMPMFPASEYRKQIDSTLAARIEELSKDSSIVFAPRI</sequence>
<dbReference type="Proteomes" id="UP000006876">
    <property type="component" value="Plasmid pA82"/>
</dbReference>
<dbReference type="AlphaFoldDB" id="E3HY90"/>
<dbReference type="EMBL" id="CP002289">
    <property type="protein sequence ID" value="ADP20044.1"/>
    <property type="molecule type" value="Genomic_DNA"/>
</dbReference>
<dbReference type="KEGG" id="axy:AXYL_06761"/>
<evidence type="ECO:0000313" key="3">
    <source>
        <dbReference type="EMBL" id="ADP20044.1"/>
    </source>
</evidence>
<gene>
    <name evidence="3" type="ordered locus">AXYL_06761</name>
</gene>
<proteinExistence type="predicted"/>